<sequence length="111" mass="12006">MIPPSIASLLLLIDLFIDLLIALLAPPLWMNWHDPSARMNRLYPPLPLPSCNICGIWFPPFRTRRVNPQYTSPSPPTKQAQTLASSLGALGHSCRASSTPPPAATSSPAPP</sequence>
<keyword evidence="2" id="KW-0472">Membrane</keyword>
<dbReference type="EMBL" id="KV744872">
    <property type="protein sequence ID" value="OCK83004.1"/>
    <property type="molecule type" value="Genomic_DNA"/>
</dbReference>
<protein>
    <submittedName>
        <fullName evidence="3">Uncharacterized protein</fullName>
    </submittedName>
</protein>
<keyword evidence="4" id="KW-1185">Reference proteome</keyword>
<reference evidence="3 4" key="1">
    <citation type="journal article" date="2016" name="Nat. Commun.">
        <title>Ectomycorrhizal ecology is imprinted in the genome of the dominant symbiotic fungus Cenococcum geophilum.</title>
        <authorList>
            <consortium name="DOE Joint Genome Institute"/>
            <person name="Peter M."/>
            <person name="Kohler A."/>
            <person name="Ohm R.A."/>
            <person name="Kuo A."/>
            <person name="Krutzmann J."/>
            <person name="Morin E."/>
            <person name="Arend M."/>
            <person name="Barry K.W."/>
            <person name="Binder M."/>
            <person name="Choi C."/>
            <person name="Clum A."/>
            <person name="Copeland A."/>
            <person name="Grisel N."/>
            <person name="Haridas S."/>
            <person name="Kipfer T."/>
            <person name="LaButti K."/>
            <person name="Lindquist E."/>
            <person name="Lipzen A."/>
            <person name="Maire R."/>
            <person name="Meier B."/>
            <person name="Mihaltcheva S."/>
            <person name="Molinier V."/>
            <person name="Murat C."/>
            <person name="Poggeler S."/>
            <person name="Quandt C.A."/>
            <person name="Sperisen C."/>
            <person name="Tritt A."/>
            <person name="Tisserant E."/>
            <person name="Crous P.W."/>
            <person name="Henrissat B."/>
            <person name="Nehls U."/>
            <person name="Egli S."/>
            <person name="Spatafora J.W."/>
            <person name="Grigoriev I.V."/>
            <person name="Martin F.M."/>
        </authorList>
    </citation>
    <scope>NUCLEOTIDE SEQUENCE [LARGE SCALE GENOMIC DNA]</scope>
    <source>
        <strain evidence="3 4">CBS 459.81</strain>
    </source>
</reference>
<gene>
    <name evidence="3" type="ORF">K432DRAFT_199093</name>
</gene>
<feature type="region of interest" description="Disordered" evidence="1">
    <location>
        <begin position="91"/>
        <end position="111"/>
    </location>
</feature>
<feature type="transmembrane region" description="Helical" evidence="2">
    <location>
        <begin position="6"/>
        <end position="29"/>
    </location>
</feature>
<feature type="compositionally biased region" description="Pro residues" evidence="1">
    <location>
        <begin position="99"/>
        <end position="111"/>
    </location>
</feature>
<dbReference type="AlphaFoldDB" id="A0A8E2EFS7"/>
<proteinExistence type="predicted"/>
<name>A0A8E2EFS7_9PEZI</name>
<evidence type="ECO:0000256" key="1">
    <source>
        <dbReference type="SAM" id="MobiDB-lite"/>
    </source>
</evidence>
<accession>A0A8E2EFS7</accession>
<evidence type="ECO:0000313" key="3">
    <source>
        <dbReference type="EMBL" id="OCK83004.1"/>
    </source>
</evidence>
<keyword evidence="2" id="KW-0812">Transmembrane</keyword>
<dbReference type="Proteomes" id="UP000250266">
    <property type="component" value="Unassembled WGS sequence"/>
</dbReference>
<evidence type="ECO:0000256" key="2">
    <source>
        <dbReference type="SAM" id="Phobius"/>
    </source>
</evidence>
<keyword evidence="2" id="KW-1133">Transmembrane helix</keyword>
<evidence type="ECO:0000313" key="4">
    <source>
        <dbReference type="Proteomes" id="UP000250266"/>
    </source>
</evidence>
<organism evidence="3 4">
    <name type="scientific">Lepidopterella palustris CBS 459.81</name>
    <dbReference type="NCBI Taxonomy" id="1314670"/>
    <lineage>
        <taxon>Eukaryota</taxon>
        <taxon>Fungi</taxon>
        <taxon>Dikarya</taxon>
        <taxon>Ascomycota</taxon>
        <taxon>Pezizomycotina</taxon>
        <taxon>Dothideomycetes</taxon>
        <taxon>Pleosporomycetidae</taxon>
        <taxon>Mytilinidiales</taxon>
        <taxon>Argynnaceae</taxon>
        <taxon>Lepidopterella</taxon>
    </lineage>
</organism>